<dbReference type="AlphaFoldDB" id="A0A6J4SAX5"/>
<name>A0A6J4SAX5_9SPHN</name>
<gene>
    <name evidence="2" type="ORF">AVDCRST_MAG09-639</name>
</gene>
<organism evidence="2">
    <name type="scientific">uncultured Sphingomonas sp</name>
    <dbReference type="NCBI Taxonomy" id="158754"/>
    <lineage>
        <taxon>Bacteria</taxon>
        <taxon>Pseudomonadati</taxon>
        <taxon>Pseudomonadota</taxon>
        <taxon>Alphaproteobacteria</taxon>
        <taxon>Sphingomonadales</taxon>
        <taxon>Sphingomonadaceae</taxon>
        <taxon>Sphingomonas</taxon>
        <taxon>environmental samples</taxon>
    </lineage>
</organism>
<reference evidence="2" key="1">
    <citation type="submission" date="2020-02" db="EMBL/GenBank/DDBJ databases">
        <authorList>
            <person name="Meier V. D."/>
        </authorList>
    </citation>
    <scope>NUCLEOTIDE SEQUENCE</scope>
    <source>
        <strain evidence="2">AVDCRST_MAG09</strain>
    </source>
</reference>
<accession>A0A6J4SAX5</accession>
<feature type="non-terminal residue" evidence="2">
    <location>
        <position position="1"/>
    </location>
</feature>
<feature type="non-terminal residue" evidence="2">
    <location>
        <position position="163"/>
    </location>
</feature>
<feature type="region of interest" description="Disordered" evidence="1">
    <location>
        <begin position="1"/>
        <end position="128"/>
    </location>
</feature>
<sequence length="163" mass="17320">APPPSQLRIGPSAGNGRPGPCPDAVRRRPLGRGGASRRPQLRGAGPVGADRAEGQRPGAGELHLRFARATPGRAARPFEPAGAPGEQRVAGGRRTALPASRPRPRCLEPRTGAGRRDHRGAAPGRRHAGALPWAWQRLHRPLPARRRPHGDRCRRGGLFAAPV</sequence>
<dbReference type="EMBL" id="CADCVZ010000001">
    <property type="protein sequence ID" value="CAA9487773.1"/>
    <property type="molecule type" value="Genomic_DNA"/>
</dbReference>
<proteinExistence type="predicted"/>
<protein>
    <submittedName>
        <fullName evidence="2">Uncharacterized protein</fullName>
    </submittedName>
</protein>
<feature type="region of interest" description="Disordered" evidence="1">
    <location>
        <begin position="143"/>
        <end position="163"/>
    </location>
</feature>
<evidence type="ECO:0000256" key="1">
    <source>
        <dbReference type="SAM" id="MobiDB-lite"/>
    </source>
</evidence>
<evidence type="ECO:0000313" key="2">
    <source>
        <dbReference type="EMBL" id="CAA9487773.1"/>
    </source>
</evidence>